<keyword evidence="16" id="KW-0067">ATP-binding</keyword>
<dbReference type="PANTHER" id="PTHR47064">
    <property type="entry name" value="PUTATIVE (AFU_ORTHOLOGUE AFUA_1G08990)-RELATED"/>
    <property type="match status" value="1"/>
</dbReference>
<dbReference type="Pfam" id="PF21123">
    <property type="entry name" value="Dna2_Rift"/>
    <property type="match status" value="1"/>
</dbReference>
<dbReference type="InterPro" id="IPR027417">
    <property type="entry name" value="P-loop_NTPase"/>
</dbReference>
<dbReference type="InterPro" id="IPR014808">
    <property type="entry name" value="DNA_replication_fac_Dna2_N"/>
</dbReference>
<feature type="compositionally biased region" description="Pro residues" evidence="26">
    <location>
        <begin position="341"/>
        <end position="355"/>
    </location>
</feature>
<evidence type="ECO:0000256" key="4">
    <source>
        <dbReference type="ARBA" id="ARBA00007913"/>
    </source>
</evidence>
<reference evidence="33 34" key="1">
    <citation type="journal article" date="2024" name="J. Plant Pathol.">
        <title>Sequence and assembly of the genome of Seiridium unicorne, isolate CBS 538.82, causal agent of cypress canker disease.</title>
        <authorList>
            <person name="Scali E."/>
            <person name="Rocca G.D."/>
            <person name="Danti R."/>
            <person name="Garbelotto M."/>
            <person name="Barberini S."/>
            <person name="Baroncelli R."/>
            <person name="Emiliani G."/>
        </authorList>
    </citation>
    <scope>NUCLEOTIDE SEQUENCE [LARGE SCALE GENOMIC DNA]</scope>
    <source>
        <strain evidence="33 34">BM-138-508</strain>
    </source>
</reference>
<evidence type="ECO:0000256" key="1">
    <source>
        <dbReference type="ARBA" id="ARBA00001966"/>
    </source>
</evidence>
<sequence length="2109" mass="233425">MPLQKSFSEQHSASRSRQTWNRSKTHSGAHTTPRTTTSRPLQPVSEASKNKLHAFEFQALAKTAGSDENCSIAKRAAECDPNKKTRDPPEDGGQTNAERAAITPHGKLAWQELIGISEDREEEEDTSPNERILWESKRREGVPDISPVITRRRGKKRARSSSPVSSPSNHSKPATPVVNVKKLTQALKSAHADPALELWDRFALSGSTNTTPHGVANPALAQIMVSSSPQPSKILPAGIKDPGTPTGSSLRRAISCGANWPKRRRTDRGEYVAQPSAALEQSPSQGTKNSMVNALLQSVNGELNRSKAIQTQHEALKSPSPTKKRQNLQPSNGSPKRRSPPPRPPPPLFKSPVKPPTVDTKRSQTPDVQKDDSSDYGEDDFDDDTLMVLDASLAPNHEEMTTAPFSSDNVLVAGSEMAPGAQQTSDDDEFGDMDDDVFAAAEDMIAVIDSSHTSLMTPGKAREDIPVAEPIVSTCQTKGVGNNAYDDDDFGDDFDFEAAEVSATQAVKQLSSVGGSVPPVTHKAKAIQRYLVLKVLETQYTDDFGRSSPEKILFVQVDRSNAMRTIHLRGDWIDTSVNAKAFVHVIGLFEPTGQCIIDNNQNILILHPDQLISATVVADSFTCMRRAVLQDRVKATSEASAPLVYGTLLHEIFQEAMMSNEWHDSSLDSLIVKITEKHVEDLYKIRVSMGDAREHLRSKMTELKHWAAAFVSDVPKPDAVVQGRNGDKGNMCVSKLLDVEEHVWSPMYGLKGNIDATVQVTMKDGPKKRTLTVPFEVKTGKNATSNHQAQTSLYNLLLADRYDIEIAYGILYYMESSKTIRIPTIRHELRHMIMQRNELACYVRERSVQLPPMKRSTNTCGNCYAKVSCFIYHKLADNGDAESSSMKNKFDEVVKHLTPTHQEFFLKWEDLLTKEEKEGQRLRRELWTMLSSEREKVGRCFANVMIEEGSAHEQKDSPKINRYTYTFIKDTPAPGFSFVDSQLAVGEPIVVSDEQGHFALALGFVTSVRKQRISVAVDRRLHNARIRQPGFDEQNNQVFASIMEVVPEGVAPALSQGKVKKSPIRYRLDKDEFSNGMATVRNNLVQIMANDIFGSREIRRLVVDLAPPTFKAVSTQYTIKDQGSLNVDQRKAIQKVMSAKDYALVLGMPGTGKTTTIAHIIRALVCQGKSVLLTSYTHSAVDNILLKLQKDKIPILRLGAPAKVHPGVQDFAILASQRRDTFEEIHDAWHNTPIVATTCLGVSHPVFNERTFDYCIVDEASQITLPICLGPIRLAKTFVLVGDHNQLPPLVQNEEARVGGLDISLFKLLSDTHPDSVVNLEHQYRMCEDVMALSNTLIYNGHLKCGTEELRHRRLEVPNMEALHQKHYDASMLAQPGTPRSFCTNWTNASCWLHALVDPEARVRFINTDLLPDSREEAKGNRIVNPTEARIVTQLVDALLAVGVPATEIGVMTHYRSQLSLLKHNLRSHGSHIELHTADRFQGRDKEVVVLSLVRSNEQHSIGDLLKDWRRINVAFTRAKTKLLVVGSKDTLRNCGDSEMVSRFVRLMEEREWVFDLPADALESHWFEEGQTQVTATGGAHLGTQGSQIRNSQSPAKKGSGQTDDLYEPRTLFQEPRPRQGRVPRGKYLCLTRGNSAKFQKKTSRARLSLDAPHYYPIITVGVLREFGARKHRSRVREVPKALAWAIAALMRSLYHDYSAEAGKGNYKSRSSERQKTDGDGKRRFAAAARTIPDQAQVIDQKSFLVLDTVLPPAENNATTLFVWPGVTEDSLLAKPFHIYDDEFYDIIGEDPALTLLAATESDPIFHEAVVWYPPTDEVFFVQNAGAPAAGTGLNKSSIIQKISLAEADVVASGNGTSNVTVTVVPSNPQVVNPNGGTNYKGNIIFAAEGQGDDVPSALYLMNPVEPYNTTILVNNYFGRQFSSLNDIGINPRNKDIYFTDTLYGYLQDFRPAPGLRNQVYRLNEATGAVTVVADGFVLPNGITFSPSGGYAYVTDTGISHGFFGYNFSDPASIYRFDVQEDGTFDNRKTFAFVDSGVPDGVHCDSKGYVYAGCGDGVHVWNPSGKLIGKIYLGTTTANFQFAGDGRMIIMAETKLFYATFAATGVPIQ</sequence>
<evidence type="ECO:0000256" key="2">
    <source>
        <dbReference type="ARBA" id="ARBA00004123"/>
    </source>
</evidence>
<keyword evidence="13" id="KW-0227">DNA damage</keyword>
<feature type="compositionally biased region" description="Basic and acidic residues" evidence="26">
    <location>
        <begin position="132"/>
        <end position="142"/>
    </location>
</feature>
<dbReference type="Gene3D" id="3.90.320.10">
    <property type="match status" value="1"/>
</dbReference>
<evidence type="ECO:0000259" key="29">
    <source>
        <dbReference type="Pfam" id="PF08696"/>
    </source>
</evidence>
<dbReference type="EMBL" id="JARVKF010000268">
    <property type="protein sequence ID" value="KAK9420018.1"/>
    <property type="molecule type" value="Genomic_DNA"/>
</dbReference>
<feature type="region of interest" description="Disordered" evidence="26">
    <location>
        <begin position="1578"/>
        <end position="1625"/>
    </location>
</feature>
<evidence type="ECO:0000256" key="9">
    <source>
        <dbReference type="ARBA" id="ARBA00022722"/>
    </source>
</evidence>
<evidence type="ECO:0000256" key="21">
    <source>
        <dbReference type="ARBA" id="ARBA00023204"/>
    </source>
</evidence>
<feature type="region of interest" description="Disordered" evidence="26">
    <location>
        <begin position="237"/>
        <end position="288"/>
    </location>
</feature>
<keyword evidence="34" id="KW-1185">Reference proteome</keyword>
<feature type="compositionally biased region" description="Polar residues" evidence="26">
    <location>
        <begin position="1"/>
        <end position="40"/>
    </location>
</feature>
<dbReference type="InterPro" id="IPR022765">
    <property type="entry name" value="Dna2/Cas4_DUF83"/>
</dbReference>
<dbReference type="Gene3D" id="2.120.10.30">
    <property type="entry name" value="TolB, C-terminal domain"/>
    <property type="match status" value="1"/>
</dbReference>
<evidence type="ECO:0000259" key="32">
    <source>
        <dbReference type="Pfam" id="PF21123"/>
    </source>
</evidence>
<keyword evidence="7" id="KW-0004">4Fe-4S</keyword>
<proteinExistence type="inferred from homology"/>
<dbReference type="CDD" id="cd18041">
    <property type="entry name" value="DEXXQc_DNA2"/>
    <property type="match status" value="1"/>
</dbReference>
<evidence type="ECO:0000256" key="23">
    <source>
        <dbReference type="ARBA" id="ARBA00023268"/>
    </source>
</evidence>
<gene>
    <name evidence="33" type="ORF">SUNI508_06777</name>
</gene>
<comment type="catalytic activity">
    <reaction evidence="25">
        <text>ATP + H2O = ADP + phosphate + H(+)</text>
        <dbReference type="Rhea" id="RHEA:13065"/>
        <dbReference type="ChEBI" id="CHEBI:15377"/>
        <dbReference type="ChEBI" id="CHEBI:15378"/>
        <dbReference type="ChEBI" id="CHEBI:30616"/>
        <dbReference type="ChEBI" id="CHEBI:43474"/>
        <dbReference type="ChEBI" id="CHEBI:456216"/>
        <dbReference type="EC" id="3.6.4.12"/>
    </reaction>
</comment>
<dbReference type="CDD" id="cd18808">
    <property type="entry name" value="SF1_C_Upf1"/>
    <property type="match status" value="1"/>
</dbReference>
<comment type="similarity">
    <text evidence="4">Belongs to the DNA2/NAM7 helicase family.</text>
</comment>
<dbReference type="InterPro" id="IPR026851">
    <property type="entry name" value="Dna2/JHS1_DEXXQ-box"/>
</dbReference>
<dbReference type="InterPro" id="IPR011604">
    <property type="entry name" value="PDDEXK-like_dom_sf"/>
</dbReference>
<evidence type="ECO:0000256" key="19">
    <source>
        <dbReference type="ARBA" id="ARBA00023125"/>
    </source>
</evidence>
<protein>
    <recommendedName>
        <fullName evidence="6">DNA replication ATP-dependent helicase/nuclease DNA2</fullName>
        <ecNumber evidence="5">3.6.4.12</ecNumber>
    </recommendedName>
    <alternativeName>
        <fullName evidence="24">DNA replication ATP-dependent helicase-like homolog</fullName>
    </alternativeName>
</protein>
<evidence type="ECO:0000313" key="34">
    <source>
        <dbReference type="Proteomes" id="UP001408356"/>
    </source>
</evidence>
<dbReference type="CDD" id="cd22318">
    <property type="entry name" value="DNA2_N-like"/>
    <property type="match status" value="1"/>
</dbReference>
<feature type="domain" description="DNA2 rift barrel" evidence="32">
    <location>
        <begin position="931"/>
        <end position="1023"/>
    </location>
</feature>
<feature type="compositionally biased region" description="Polar residues" evidence="26">
    <location>
        <begin position="279"/>
        <end position="288"/>
    </location>
</feature>
<dbReference type="Pfam" id="PF08696">
    <property type="entry name" value="Dna2"/>
    <property type="match status" value="1"/>
</dbReference>
<feature type="compositionally biased region" description="Basic and acidic residues" evidence="26">
    <location>
        <begin position="359"/>
        <end position="373"/>
    </location>
</feature>
<evidence type="ECO:0000256" key="22">
    <source>
        <dbReference type="ARBA" id="ARBA00023242"/>
    </source>
</evidence>
<dbReference type="InterPro" id="IPR041679">
    <property type="entry name" value="DNA2/NAM7-like_C"/>
</dbReference>
<evidence type="ECO:0000256" key="20">
    <source>
        <dbReference type="ARBA" id="ARBA00023128"/>
    </source>
</evidence>
<evidence type="ECO:0000256" key="14">
    <source>
        <dbReference type="ARBA" id="ARBA00022801"/>
    </source>
</evidence>
<feature type="region of interest" description="Disordered" evidence="26">
    <location>
        <begin position="1"/>
        <end position="49"/>
    </location>
</feature>
<feature type="compositionally biased region" description="Basic residues" evidence="26">
    <location>
        <begin position="150"/>
        <end position="159"/>
    </location>
</feature>
<dbReference type="Pfam" id="PF13087">
    <property type="entry name" value="AAA_12"/>
    <property type="match status" value="1"/>
</dbReference>
<feature type="region of interest" description="Disordered" evidence="26">
    <location>
        <begin position="312"/>
        <end position="382"/>
    </location>
</feature>
<evidence type="ECO:0000256" key="24">
    <source>
        <dbReference type="ARBA" id="ARBA00032548"/>
    </source>
</evidence>
<feature type="compositionally biased region" description="Polar residues" evidence="26">
    <location>
        <begin position="1584"/>
        <end position="1603"/>
    </location>
</feature>
<evidence type="ECO:0000259" key="31">
    <source>
        <dbReference type="Pfam" id="PF13087"/>
    </source>
</evidence>
<organism evidence="33 34">
    <name type="scientific">Seiridium unicorne</name>
    <dbReference type="NCBI Taxonomy" id="138068"/>
    <lineage>
        <taxon>Eukaryota</taxon>
        <taxon>Fungi</taxon>
        <taxon>Dikarya</taxon>
        <taxon>Ascomycota</taxon>
        <taxon>Pezizomycotina</taxon>
        <taxon>Sordariomycetes</taxon>
        <taxon>Xylariomycetidae</taxon>
        <taxon>Amphisphaeriales</taxon>
        <taxon>Sporocadaceae</taxon>
        <taxon>Seiridium</taxon>
    </lineage>
</organism>
<feature type="compositionally biased region" description="Basic and acidic residues" evidence="26">
    <location>
        <begin position="75"/>
        <end position="89"/>
    </location>
</feature>
<dbReference type="InterPro" id="IPR047187">
    <property type="entry name" value="SF1_C_Upf1"/>
</dbReference>
<keyword evidence="15 33" id="KW-0347">Helicase</keyword>
<dbReference type="Pfam" id="PF13086">
    <property type="entry name" value="AAA_11"/>
    <property type="match status" value="2"/>
</dbReference>
<evidence type="ECO:0000259" key="30">
    <source>
        <dbReference type="Pfam" id="PF13086"/>
    </source>
</evidence>
<evidence type="ECO:0000256" key="13">
    <source>
        <dbReference type="ARBA" id="ARBA00022763"/>
    </source>
</evidence>
<evidence type="ECO:0000256" key="3">
    <source>
        <dbReference type="ARBA" id="ARBA00004173"/>
    </source>
</evidence>
<keyword evidence="20" id="KW-0496">Mitochondrion</keyword>
<keyword evidence="9" id="KW-0540">Nuclease</keyword>
<dbReference type="InterPro" id="IPR041677">
    <property type="entry name" value="DNA2/NAM7_AAA_11"/>
</dbReference>
<keyword evidence="8" id="KW-0235">DNA replication</keyword>
<evidence type="ECO:0000256" key="26">
    <source>
        <dbReference type="SAM" id="MobiDB-lite"/>
    </source>
</evidence>
<dbReference type="GO" id="GO:0004386">
    <property type="term" value="F:helicase activity"/>
    <property type="evidence" value="ECO:0007669"/>
    <property type="project" value="UniProtKB-KW"/>
</dbReference>
<keyword evidence="11" id="KW-0547">Nucleotide-binding</keyword>
<feature type="domain" description="DNA2/NAM7 helicase helicase" evidence="30">
    <location>
        <begin position="1226"/>
        <end position="1293"/>
    </location>
</feature>
<dbReference type="Gene3D" id="3.40.50.300">
    <property type="entry name" value="P-loop containing nucleotide triphosphate hydrolases"/>
    <property type="match status" value="2"/>
</dbReference>
<evidence type="ECO:0000256" key="12">
    <source>
        <dbReference type="ARBA" id="ARBA00022759"/>
    </source>
</evidence>
<feature type="compositionally biased region" description="Low complexity" evidence="26">
    <location>
        <begin position="160"/>
        <end position="173"/>
    </location>
</feature>
<keyword evidence="21" id="KW-0234">DNA repair</keyword>
<keyword evidence="19" id="KW-0238">DNA-binding</keyword>
<comment type="cofactor">
    <cofactor evidence="1">
        <name>[4Fe-4S] cluster</name>
        <dbReference type="ChEBI" id="CHEBI:49883"/>
    </cofactor>
</comment>
<evidence type="ECO:0000256" key="15">
    <source>
        <dbReference type="ARBA" id="ARBA00022806"/>
    </source>
</evidence>
<name>A0ABR2UZA6_9PEZI</name>
<keyword evidence="14" id="KW-0378">Hydrolase</keyword>
<comment type="caution">
    <text evidence="33">The sequence shown here is derived from an EMBL/GenBank/DDBJ whole genome shotgun (WGS) entry which is preliminary data.</text>
</comment>
<dbReference type="SUPFAM" id="SSF52540">
    <property type="entry name" value="P-loop containing nucleoside triphosphate hydrolases"/>
    <property type="match status" value="1"/>
</dbReference>
<dbReference type="InterPro" id="IPR052988">
    <property type="entry name" value="Oryzine_lactonohydrolase"/>
</dbReference>
<keyword evidence="17" id="KW-0408">Iron</keyword>
<comment type="subcellular location">
    <subcellularLocation>
        <location evidence="3">Mitochondrion</location>
    </subcellularLocation>
    <subcellularLocation>
        <location evidence="2">Nucleus</location>
    </subcellularLocation>
</comment>
<keyword evidence="10" id="KW-0479">Metal-binding</keyword>
<evidence type="ECO:0000256" key="5">
    <source>
        <dbReference type="ARBA" id="ARBA00012551"/>
    </source>
</evidence>
<evidence type="ECO:0000256" key="7">
    <source>
        <dbReference type="ARBA" id="ARBA00022485"/>
    </source>
</evidence>
<evidence type="ECO:0000313" key="33">
    <source>
        <dbReference type="EMBL" id="KAK9420018.1"/>
    </source>
</evidence>
<dbReference type="Proteomes" id="UP001408356">
    <property type="component" value="Unassembled WGS sequence"/>
</dbReference>
<feature type="domain" description="DNA replication factor Dna2 N-terminal" evidence="29">
    <location>
        <begin position="558"/>
        <end position="760"/>
    </location>
</feature>
<evidence type="ECO:0000256" key="10">
    <source>
        <dbReference type="ARBA" id="ARBA00022723"/>
    </source>
</evidence>
<feature type="region of interest" description="Disordered" evidence="26">
    <location>
        <begin position="75"/>
        <end position="177"/>
    </location>
</feature>
<keyword evidence="12" id="KW-0255">Endonuclease</keyword>
<evidence type="ECO:0000259" key="28">
    <source>
        <dbReference type="Pfam" id="PF08450"/>
    </source>
</evidence>
<evidence type="ECO:0000256" key="18">
    <source>
        <dbReference type="ARBA" id="ARBA00023014"/>
    </source>
</evidence>
<feature type="domain" description="DNA2/NAM7 helicase-like C-terminal" evidence="31">
    <location>
        <begin position="1301"/>
        <end position="1529"/>
    </location>
</feature>
<feature type="domain" description="DUF83" evidence="27">
    <location>
        <begin position="769"/>
        <end position="871"/>
    </location>
</feature>
<evidence type="ECO:0000256" key="8">
    <source>
        <dbReference type="ARBA" id="ARBA00022705"/>
    </source>
</evidence>
<dbReference type="InterPro" id="IPR013658">
    <property type="entry name" value="SGL"/>
</dbReference>
<dbReference type="SUPFAM" id="SSF63829">
    <property type="entry name" value="Calcium-dependent phosphotriesterase"/>
    <property type="match status" value="1"/>
</dbReference>
<evidence type="ECO:0000256" key="17">
    <source>
        <dbReference type="ARBA" id="ARBA00023004"/>
    </source>
</evidence>
<dbReference type="InterPro" id="IPR048459">
    <property type="entry name" value="DNA2_Rift"/>
</dbReference>
<dbReference type="Pfam" id="PF08450">
    <property type="entry name" value="SGL"/>
    <property type="match status" value="1"/>
</dbReference>
<dbReference type="InterPro" id="IPR011042">
    <property type="entry name" value="6-blade_b-propeller_TolB-like"/>
</dbReference>
<dbReference type="EC" id="3.6.4.12" evidence="5"/>
<accession>A0ABR2UZA6</accession>
<evidence type="ECO:0000256" key="16">
    <source>
        <dbReference type="ARBA" id="ARBA00022840"/>
    </source>
</evidence>
<dbReference type="Pfam" id="PF01930">
    <property type="entry name" value="Cas_Cas4"/>
    <property type="match status" value="1"/>
</dbReference>
<evidence type="ECO:0000256" key="25">
    <source>
        <dbReference type="ARBA" id="ARBA00047995"/>
    </source>
</evidence>
<evidence type="ECO:0000256" key="11">
    <source>
        <dbReference type="ARBA" id="ARBA00022741"/>
    </source>
</evidence>
<feature type="domain" description="SMP-30/Gluconolactonase/LRE-like region" evidence="28">
    <location>
        <begin position="1921"/>
        <end position="2086"/>
    </location>
</feature>
<feature type="domain" description="DNA2/NAM7 helicase helicase" evidence="30">
    <location>
        <begin position="1125"/>
        <end position="1213"/>
    </location>
</feature>
<dbReference type="PANTHER" id="PTHR47064:SF2">
    <property type="entry name" value="SMP-30_GLUCONOLACTONASE_LRE-LIKE REGION DOMAIN-CONTAINING PROTEIN-RELATED"/>
    <property type="match status" value="1"/>
</dbReference>
<evidence type="ECO:0000259" key="27">
    <source>
        <dbReference type="Pfam" id="PF01930"/>
    </source>
</evidence>
<evidence type="ECO:0000256" key="6">
    <source>
        <dbReference type="ARBA" id="ARBA00021516"/>
    </source>
</evidence>
<keyword evidence="22" id="KW-0539">Nucleus</keyword>
<keyword evidence="18" id="KW-0411">Iron-sulfur</keyword>
<keyword evidence="23" id="KW-0511">Multifunctional enzyme</keyword>